<evidence type="ECO:0000256" key="5">
    <source>
        <dbReference type="SAM" id="Phobius"/>
    </source>
</evidence>
<feature type="domain" description="Cytochrome c assembly protein" evidence="6">
    <location>
        <begin position="65"/>
        <end position="266"/>
    </location>
</feature>
<dbReference type="PANTHER" id="PTHR30071:SF15">
    <property type="entry name" value="PROTEIN HEMX"/>
    <property type="match status" value="1"/>
</dbReference>
<dbReference type="RefSeq" id="WP_184663119.1">
    <property type="nucleotide sequence ID" value="NZ_JACHHB010000003.1"/>
</dbReference>
<dbReference type="InterPro" id="IPR045062">
    <property type="entry name" value="Cyt_c_biogenesis_CcsA/CcmC"/>
</dbReference>
<evidence type="ECO:0000313" key="8">
    <source>
        <dbReference type="Proteomes" id="UP000551878"/>
    </source>
</evidence>
<dbReference type="GO" id="GO:0005886">
    <property type="term" value="C:plasma membrane"/>
    <property type="evidence" value="ECO:0007669"/>
    <property type="project" value="TreeGrafter"/>
</dbReference>
<dbReference type="Pfam" id="PF01578">
    <property type="entry name" value="Cytochrom_C_asm"/>
    <property type="match status" value="1"/>
</dbReference>
<reference evidence="7 8" key="1">
    <citation type="submission" date="2020-08" db="EMBL/GenBank/DDBJ databases">
        <title>Genomic Encyclopedia of Type Strains, Phase IV (KMG-IV): sequencing the most valuable type-strain genomes for metagenomic binning, comparative biology and taxonomic classification.</title>
        <authorList>
            <person name="Goeker M."/>
        </authorList>
    </citation>
    <scope>NUCLEOTIDE SEQUENCE [LARGE SCALE GENOMIC DNA]</scope>
    <source>
        <strain evidence="7 8">DSM 24696</strain>
    </source>
</reference>
<feature type="transmembrane region" description="Helical" evidence="5">
    <location>
        <begin position="62"/>
        <end position="85"/>
    </location>
</feature>
<proteinExistence type="predicted"/>
<dbReference type="GO" id="GO:0020037">
    <property type="term" value="F:heme binding"/>
    <property type="evidence" value="ECO:0007669"/>
    <property type="project" value="InterPro"/>
</dbReference>
<keyword evidence="8" id="KW-1185">Reference proteome</keyword>
<evidence type="ECO:0000256" key="1">
    <source>
        <dbReference type="ARBA" id="ARBA00004141"/>
    </source>
</evidence>
<feature type="transmembrane region" description="Helical" evidence="5">
    <location>
        <begin position="245"/>
        <end position="262"/>
    </location>
</feature>
<evidence type="ECO:0000313" key="7">
    <source>
        <dbReference type="EMBL" id="MBB5172650.1"/>
    </source>
</evidence>
<dbReference type="Proteomes" id="UP000551878">
    <property type="component" value="Unassembled WGS sequence"/>
</dbReference>
<protein>
    <submittedName>
        <fullName evidence="7">HemX protein</fullName>
    </submittedName>
</protein>
<dbReference type="PANTHER" id="PTHR30071">
    <property type="entry name" value="HEME EXPORTER PROTEIN C"/>
    <property type="match status" value="1"/>
</dbReference>
<organism evidence="7 8">
    <name type="scientific">Texcoconibacillus texcoconensis</name>
    <dbReference type="NCBI Taxonomy" id="1095777"/>
    <lineage>
        <taxon>Bacteria</taxon>
        <taxon>Bacillati</taxon>
        <taxon>Bacillota</taxon>
        <taxon>Bacilli</taxon>
        <taxon>Bacillales</taxon>
        <taxon>Bacillaceae</taxon>
        <taxon>Texcoconibacillus</taxon>
    </lineage>
</organism>
<dbReference type="AlphaFoldDB" id="A0A840QMU3"/>
<keyword evidence="2 5" id="KW-0812">Transmembrane</keyword>
<dbReference type="EMBL" id="JACHHB010000003">
    <property type="protein sequence ID" value="MBB5172650.1"/>
    <property type="molecule type" value="Genomic_DNA"/>
</dbReference>
<keyword evidence="3 5" id="KW-1133">Transmembrane helix</keyword>
<feature type="transmembrane region" description="Helical" evidence="5">
    <location>
        <begin position="35"/>
        <end position="56"/>
    </location>
</feature>
<accession>A0A840QMU3</accession>
<sequence length="273" mass="31949">MLLNLIHVFIIVFYCFSVLGYFYDFIQNNQKVNRWSFWLLSIVWILQVTFIILRMLEFDRLPLMTIFEGLFFYSWLLVTFSLVINHLFRVDFLVFFLNVIGFALMAISIFAPAGDISPQLAELLIFELLVIHVVVVLLSYGSFTLSVSFSIMYIVQHQMLKQKKWGKRLGRFDNLTKLERSSFIFTIIGFPLMLTGLILGIVYTWITFDSVPWFDPKVVTSFLVLLVYGGYLFQRVVRGVRGYNLALFNAGAFLVLLINYFLSNAFSDFHLWY</sequence>
<feature type="transmembrane region" description="Helical" evidence="5">
    <location>
        <begin position="183"/>
        <end position="206"/>
    </location>
</feature>
<dbReference type="InterPro" id="IPR002541">
    <property type="entry name" value="Cyt_c_assembly"/>
</dbReference>
<keyword evidence="4 5" id="KW-0472">Membrane</keyword>
<dbReference type="GO" id="GO:0017004">
    <property type="term" value="P:cytochrome complex assembly"/>
    <property type="evidence" value="ECO:0007669"/>
    <property type="project" value="InterPro"/>
</dbReference>
<evidence type="ECO:0000259" key="6">
    <source>
        <dbReference type="Pfam" id="PF01578"/>
    </source>
</evidence>
<gene>
    <name evidence="7" type="ORF">HNQ41_000794</name>
</gene>
<comment type="caution">
    <text evidence="7">The sequence shown here is derived from an EMBL/GenBank/DDBJ whole genome shotgun (WGS) entry which is preliminary data.</text>
</comment>
<comment type="subcellular location">
    <subcellularLocation>
        <location evidence="1">Membrane</location>
        <topology evidence="1">Multi-pass membrane protein</topology>
    </subcellularLocation>
</comment>
<feature type="transmembrane region" description="Helical" evidence="5">
    <location>
        <begin position="218"/>
        <end position="233"/>
    </location>
</feature>
<feature type="transmembrane region" description="Helical" evidence="5">
    <location>
        <begin position="123"/>
        <end position="155"/>
    </location>
</feature>
<feature type="transmembrane region" description="Helical" evidence="5">
    <location>
        <begin position="6"/>
        <end position="23"/>
    </location>
</feature>
<evidence type="ECO:0000256" key="3">
    <source>
        <dbReference type="ARBA" id="ARBA00022989"/>
    </source>
</evidence>
<evidence type="ECO:0000256" key="4">
    <source>
        <dbReference type="ARBA" id="ARBA00023136"/>
    </source>
</evidence>
<name>A0A840QMU3_9BACI</name>
<feature type="transmembrane region" description="Helical" evidence="5">
    <location>
        <begin position="92"/>
        <end position="111"/>
    </location>
</feature>
<evidence type="ECO:0000256" key="2">
    <source>
        <dbReference type="ARBA" id="ARBA00022692"/>
    </source>
</evidence>